<sequence length="34" mass="3957">MLIKLLDLELQRRSVILNAALREFVLKGYENALI</sequence>
<evidence type="ECO:0000313" key="2">
    <source>
        <dbReference type="Proteomes" id="UP000237798"/>
    </source>
</evidence>
<organism evidence="1 2">
    <name type="scientific">Clostridium luticellarii</name>
    <dbReference type="NCBI Taxonomy" id="1691940"/>
    <lineage>
        <taxon>Bacteria</taxon>
        <taxon>Bacillati</taxon>
        <taxon>Bacillota</taxon>
        <taxon>Clostridia</taxon>
        <taxon>Eubacteriales</taxon>
        <taxon>Clostridiaceae</taxon>
        <taxon>Clostridium</taxon>
    </lineage>
</organism>
<dbReference type="EMBL" id="PVXP01000010">
    <property type="protein sequence ID" value="PRR85924.1"/>
    <property type="molecule type" value="Genomic_DNA"/>
</dbReference>
<accession>A0A2T0BPW8</accession>
<dbReference type="AlphaFoldDB" id="A0A2T0BPW8"/>
<reference evidence="1 2" key="1">
    <citation type="submission" date="2018-03" db="EMBL/GenBank/DDBJ databases">
        <title>Genome sequence of Clostridium luticellarii DSM 29923.</title>
        <authorList>
            <person name="Poehlein A."/>
            <person name="Daniel R."/>
        </authorList>
    </citation>
    <scope>NUCLEOTIDE SEQUENCE [LARGE SCALE GENOMIC DNA]</scope>
    <source>
        <strain evidence="1 2">DSM 29923</strain>
    </source>
</reference>
<name>A0A2T0BPW8_9CLOT</name>
<protein>
    <submittedName>
        <fullName evidence="1">Uncharacterized protein</fullName>
    </submittedName>
</protein>
<evidence type="ECO:0000313" key="1">
    <source>
        <dbReference type="EMBL" id="PRR85924.1"/>
    </source>
</evidence>
<comment type="caution">
    <text evidence="1">The sequence shown here is derived from an EMBL/GenBank/DDBJ whole genome shotgun (WGS) entry which is preliminary data.</text>
</comment>
<proteinExistence type="predicted"/>
<gene>
    <name evidence="1" type="ORF">CLLU_11280</name>
</gene>
<keyword evidence="2" id="KW-1185">Reference proteome</keyword>
<dbReference type="Proteomes" id="UP000237798">
    <property type="component" value="Unassembled WGS sequence"/>
</dbReference>